<keyword evidence="2" id="KW-1185">Reference proteome</keyword>
<dbReference type="GO" id="GO:0016740">
    <property type="term" value="F:transferase activity"/>
    <property type="evidence" value="ECO:0007669"/>
    <property type="project" value="UniProtKB-KW"/>
</dbReference>
<proteinExistence type="predicted"/>
<dbReference type="CDD" id="cd03801">
    <property type="entry name" value="GT4_PimA-like"/>
    <property type="match status" value="1"/>
</dbReference>
<evidence type="ECO:0000313" key="1">
    <source>
        <dbReference type="EMBL" id="MBB3023505.1"/>
    </source>
</evidence>
<dbReference type="EMBL" id="JACHWP010000006">
    <property type="protein sequence ID" value="MBB3023505.1"/>
    <property type="molecule type" value="Genomic_DNA"/>
</dbReference>
<reference evidence="1 2" key="1">
    <citation type="submission" date="2020-08" db="EMBL/GenBank/DDBJ databases">
        <title>Sequencing the genomes of 1000 actinobacteria strains.</title>
        <authorList>
            <person name="Klenk H.-P."/>
        </authorList>
    </citation>
    <scope>NUCLEOTIDE SEQUENCE [LARGE SCALE GENOMIC DNA]</scope>
    <source>
        <strain evidence="1 2">DSM 23040</strain>
    </source>
</reference>
<name>A0A839QUU8_9MICO</name>
<accession>A0A839QUU8</accession>
<comment type="caution">
    <text evidence="1">The sequence shown here is derived from an EMBL/GenBank/DDBJ whole genome shotgun (WGS) entry which is preliminary data.</text>
</comment>
<dbReference type="AlphaFoldDB" id="A0A839QUU8"/>
<gene>
    <name evidence="1" type="ORF">FHX50_001802</name>
</gene>
<dbReference type="PANTHER" id="PTHR12526">
    <property type="entry name" value="GLYCOSYLTRANSFERASE"/>
    <property type="match status" value="1"/>
</dbReference>
<evidence type="ECO:0000313" key="2">
    <source>
        <dbReference type="Proteomes" id="UP000568050"/>
    </source>
</evidence>
<keyword evidence="1" id="KW-0808">Transferase</keyword>
<sequence>MTPTPTIAIASNAGTISGAETMLLAIADGMRVLGHRPLVIGPASPSELVDRAAAHGFDTHPVPAATTRAYQRGLAAWRLRNLRIPLWCNGPVPAAATIGMGRRIIEMQDLPVTMSGAQARIVTVGADRVIVPSAFMAARIPGGHVMMNWTEDLPFMPRELPADGPLTLGFMGRLTPEKGLDVLLDAVHILNDRLGGDYRLVIAGDDIGDDADFRSLQRQLSALGDRVELAGRLSREEFRTRVDLAVIPSVAPESFGLVAAEALAMGLPVVVSDAGALPEVMGEMHPWIARSGDASALADAIRGAVSATPVQHTAMVQEGRDRWEEMFSPRAGHRRLRRLLLNPGIAHV</sequence>
<dbReference type="Proteomes" id="UP000568050">
    <property type="component" value="Unassembled WGS sequence"/>
</dbReference>
<dbReference type="Gene3D" id="3.40.50.2000">
    <property type="entry name" value="Glycogen Phosphorylase B"/>
    <property type="match status" value="2"/>
</dbReference>
<dbReference type="SUPFAM" id="SSF53756">
    <property type="entry name" value="UDP-Glycosyltransferase/glycogen phosphorylase"/>
    <property type="match status" value="1"/>
</dbReference>
<organism evidence="1 2">
    <name type="scientific">Helcobacillus massiliensis</name>
    <dbReference type="NCBI Taxonomy" id="521392"/>
    <lineage>
        <taxon>Bacteria</taxon>
        <taxon>Bacillati</taxon>
        <taxon>Actinomycetota</taxon>
        <taxon>Actinomycetes</taxon>
        <taxon>Micrococcales</taxon>
        <taxon>Dermabacteraceae</taxon>
        <taxon>Helcobacillus</taxon>
    </lineage>
</organism>
<protein>
    <submittedName>
        <fullName evidence="1">Glycosyltransferase involved in cell wall biosynthesis</fullName>
    </submittedName>
</protein>
<dbReference type="Pfam" id="PF13692">
    <property type="entry name" value="Glyco_trans_1_4"/>
    <property type="match status" value="1"/>
</dbReference>
<dbReference type="RefSeq" id="WP_183376740.1">
    <property type="nucleotide sequence ID" value="NZ_JACHWP010000006.1"/>
</dbReference>